<dbReference type="Pfam" id="PF09339">
    <property type="entry name" value="HTH_IclR"/>
    <property type="match status" value="1"/>
</dbReference>
<dbReference type="Gene3D" id="3.30.450.40">
    <property type="match status" value="1"/>
</dbReference>
<dbReference type="InterPro" id="IPR029016">
    <property type="entry name" value="GAF-like_dom_sf"/>
</dbReference>
<dbReference type="EMBL" id="LS992241">
    <property type="protein sequence ID" value="SYX87511.1"/>
    <property type="molecule type" value="Genomic_DNA"/>
</dbReference>
<keyword evidence="1" id="KW-0805">Transcription regulation</keyword>
<sequence length="250" mass="28049">MVEERGKLTVRAVERALDILMCFANERDISLTELATRVGLNKSTVHRLMTTLEDRGFVLKNGDKYRLGYRVWELAANLTQVDDPAQLLQPEMELLRDQLDETVSLYVKDGNDRIRIQAVQSNQAIRRVAPVGVRLPLFVGASSKVLLAFAETHELEAALRDSRWPSSIDKDGYMKQLEEVRRLGYAVSLEERELGAAAVSVPIMDRNQRLVAALSVSGPVSRMSADTLVSFAPQMMETARRMGTMLLTMQ</sequence>
<dbReference type="SUPFAM" id="SSF55781">
    <property type="entry name" value="GAF domain-like"/>
    <property type="match status" value="1"/>
</dbReference>
<evidence type="ECO:0000313" key="9">
    <source>
        <dbReference type="Proteomes" id="UP000304148"/>
    </source>
</evidence>
<dbReference type="Pfam" id="PF01614">
    <property type="entry name" value="IclR_C"/>
    <property type="match status" value="1"/>
</dbReference>
<dbReference type="Gene3D" id="1.10.10.10">
    <property type="entry name" value="Winged helix-like DNA-binding domain superfamily/Winged helix DNA-binding domain"/>
    <property type="match status" value="1"/>
</dbReference>
<organism evidence="8 9">
    <name type="scientific">Paenibacillus alvei</name>
    <name type="common">Bacillus alvei</name>
    <dbReference type="NCBI Taxonomy" id="44250"/>
    <lineage>
        <taxon>Bacteria</taxon>
        <taxon>Bacillati</taxon>
        <taxon>Bacillota</taxon>
        <taxon>Bacilli</taxon>
        <taxon>Bacillales</taxon>
        <taxon>Paenibacillaceae</taxon>
        <taxon>Paenibacillus</taxon>
    </lineage>
</organism>
<evidence type="ECO:0000259" key="6">
    <source>
        <dbReference type="PROSITE" id="PS51077"/>
    </source>
</evidence>
<dbReference type="GO" id="GO:0003677">
    <property type="term" value="F:DNA binding"/>
    <property type="evidence" value="ECO:0007669"/>
    <property type="project" value="UniProtKB-KW"/>
</dbReference>
<evidence type="ECO:0000256" key="4">
    <source>
        <dbReference type="ARBA" id="ARBA00058938"/>
    </source>
</evidence>
<dbReference type="PANTHER" id="PTHR30136:SF39">
    <property type="entry name" value="TRANSCRIPTIONAL REGULATORY PROTEIN"/>
    <property type="match status" value="1"/>
</dbReference>
<dbReference type="FunFam" id="1.10.10.10:FF:000056">
    <property type="entry name" value="IclR family transcriptional regulator"/>
    <property type="match status" value="1"/>
</dbReference>
<feature type="domain" description="IclR-ED" evidence="7">
    <location>
        <begin position="70"/>
        <end position="248"/>
    </location>
</feature>
<name>A0A383RLG8_PAEAL</name>
<dbReference type="InterPro" id="IPR005471">
    <property type="entry name" value="Tscrpt_reg_IclR_N"/>
</dbReference>
<evidence type="ECO:0000256" key="3">
    <source>
        <dbReference type="ARBA" id="ARBA00023163"/>
    </source>
</evidence>
<reference evidence="9" key="1">
    <citation type="submission" date="2018-08" db="EMBL/GenBank/DDBJ databases">
        <authorList>
            <person name="Chevrot R."/>
        </authorList>
    </citation>
    <scope>NUCLEOTIDE SEQUENCE [LARGE SCALE GENOMIC DNA]</scope>
</reference>
<evidence type="ECO:0000259" key="7">
    <source>
        <dbReference type="PROSITE" id="PS51078"/>
    </source>
</evidence>
<dbReference type="AlphaFoldDB" id="A0A383RLG8"/>
<comment type="function">
    <text evidence="4">May be an activator protein for the gylABX operon.</text>
</comment>
<dbReference type="Proteomes" id="UP000304148">
    <property type="component" value="Chromosome"/>
</dbReference>
<dbReference type="GO" id="GO:0045892">
    <property type="term" value="P:negative regulation of DNA-templated transcription"/>
    <property type="evidence" value="ECO:0007669"/>
    <property type="project" value="TreeGrafter"/>
</dbReference>
<dbReference type="GO" id="GO:0003700">
    <property type="term" value="F:DNA-binding transcription factor activity"/>
    <property type="evidence" value="ECO:0007669"/>
    <property type="project" value="TreeGrafter"/>
</dbReference>
<protein>
    <recommendedName>
        <fullName evidence="5">Glycerol operon regulatory protein</fullName>
    </recommendedName>
</protein>
<dbReference type="InterPro" id="IPR050707">
    <property type="entry name" value="HTH_MetabolicPath_Reg"/>
</dbReference>
<evidence type="ECO:0000256" key="2">
    <source>
        <dbReference type="ARBA" id="ARBA00023125"/>
    </source>
</evidence>
<accession>A0A383RLG8</accession>
<dbReference type="InterPro" id="IPR036388">
    <property type="entry name" value="WH-like_DNA-bd_sf"/>
</dbReference>
<dbReference type="SMART" id="SM00346">
    <property type="entry name" value="HTH_ICLR"/>
    <property type="match status" value="1"/>
</dbReference>
<feature type="domain" description="HTH iclR-type" evidence="6">
    <location>
        <begin position="10"/>
        <end position="69"/>
    </location>
</feature>
<evidence type="ECO:0000313" key="8">
    <source>
        <dbReference type="EMBL" id="SYX87511.1"/>
    </source>
</evidence>
<evidence type="ECO:0000256" key="5">
    <source>
        <dbReference type="ARBA" id="ARBA00070406"/>
    </source>
</evidence>
<keyword evidence="2 8" id="KW-0238">DNA-binding</keyword>
<dbReference type="InterPro" id="IPR014757">
    <property type="entry name" value="Tscrpt_reg_IclR_C"/>
</dbReference>
<keyword evidence="3" id="KW-0804">Transcription</keyword>
<dbReference type="PROSITE" id="PS51078">
    <property type="entry name" value="ICLR_ED"/>
    <property type="match status" value="1"/>
</dbReference>
<proteinExistence type="predicted"/>
<evidence type="ECO:0000256" key="1">
    <source>
        <dbReference type="ARBA" id="ARBA00023015"/>
    </source>
</evidence>
<gene>
    <name evidence="8" type="ORF">PBLR_15941</name>
</gene>
<dbReference type="PROSITE" id="PS51077">
    <property type="entry name" value="HTH_ICLR"/>
    <property type="match status" value="1"/>
</dbReference>
<dbReference type="PANTHER" id="PTHR30136">
    <property type="entry name" value="HELIX-TURN-HELIX TRANSCRIPTIONAL REGULATOR, ICLR FAMILY"/>
    <property type="match status" value="1"/>
</dbReference>
<dbReference type="InterPro" id="IPR036390">
    <property type="entry name" value="WH_DNA-bd_sf"/>
</dbReference>
<dbReference type="SUPFAM" id="SSF46785">
    <property type="entry name" value="Winged helix' DNA-binding domain"/>
    <property type="match status" value="1"/>
</dbReference>